<feature type="domain" description="Major facilitator superfamily (MFS) profile" evidence="10">
    <location>
        <begin position="130"/>
        <end position="562"/>
    </location>
</feature>
<evidence type="ECO:0000256" key="2">
    <source>
        <dbReference type="ARBA" id="ARBA00004236"/>
    </source>
</evidence>
<dbReference type="EMBL" id="OUUZ01000010">
    <property type="protein sequence ID" value="SPQ23158.1"/>
    <property type="molecule type" value="Genomic_DNA"/>
</dbReference>
<protein>
    <submittedName>
        <fullName evidence="11">E5d7e4a4-0395-4160-8c55-e5c34c82b57f</fullName>
    </submittedName>
</protein>
<feature type="transmembrane region" description="Helical" evidence="9">
    <location>
        <begin position="195"/>
        <end position="212"/>
    </location>
</feature>
<feature type="transmembrane region" description="Helical" evidence="9">
    <location>
        <begin position="257"/>
        <end position="277"/>
    </location>
</feature>
<reference evidence="11 12" key="1">
    <citation type="submission" date="2018-04" db="EMBL/GenBank/DDBJ databases">
        <authorList>
            <person name="Huttner S."/>
            <person name="Dainat J."/>
        </authorList>
    </citation>
    <scope>NUCLEOTIDE SEQUENCE [LARGE SCALE GENOMIC DNA]</scope>
</reference>
<evidence type="ECO:0000259" key="10">
    <source>
        <dbReference type="PROSITE" id="PS50850"/>
    </source>
</evidence>
<evidence type="ECO:0000256" key="1">
    <source>
        <dbReference type="ARBA" id="ARBA00004141"/>
    </source>
</evidence>
<feature type="transmembrane region" description="Helical" evidence="9">
    <location>
        <begin position="283"/>
        <end position="303"/>
    </location>
</feature>
<keyword evidence="6 9" id="KW-1133">Transmembrane helix</keyword>
<dbReference type="PANTHER" id="PTHR23502:SF7">
    <property type="entry name" value="DRUG_PROTON ANTIPORTER YHK8-RELATED"/>
    <property type="match status" value="1"/>
</dbReference>
<feature type="transmembrane region" description="Helical" evidence="9">
    <location>
        <begin position="397"/>
        <end position="418"/>
    </location>
</feature>
<feature type="transmembrane region" description="Helical" evidence="9">
    <location>
        <begin position="511"/>
        <end position="529"/>
    </location>
</feature>
<evidence type="ECO:0000256" key="5">
    <source>
        <dbReference type="ARBA" id="ARBA00022692"/>
    </source>
</evidence>
<keyword evidence="5 9" id="KW-0812">Transmembrane</keyword>
<sequence>MDEKEREPEFGRAKPDNSDMETAREGESQSQPDQQLKDVEKVSSETGFEPIRPGADQRRLSIDTISTLRRERSNNGWGCDDIETDANGGTIAPYNHPGPEDHDPFEVGWDGGDSDPLCPRSFSIWRKWLIVAITSIGSFCVTNASASYTATYGQMNAEFETTRLVATLGLSTFVLGIALGPFWSPLAEFYGRRPIYLCSFAGFIVWLIPTAVAQNIQTVIVARFFQGLAGSAFLSVSGGTVGDLFTRETMLAPMAVFALAPFVGPSTGPVVGGLINMYTNWRWTHYVLLIWAGVLLLSIALFVPETYHPVLLKKKAQQIRKATGDDRWRAPIEKTTRSISKTVAYSLLRPFQILFFEPMALILNVYTAVLLGLLYLFFGAFPLIFSTNHGFNLWQVGLTFMGLLVAMVLACLSTPFWTKYRHSLVEKRRKETGVLKDEPEDQLPPVIFGAPLITGGLFWFGFTTYPEVHWIVPIIGSGVFGLGMSLAFTGVFTFLVDAYPRYAASALASNALVRCTFAAAFPLFGIQMYERLGFQWATALLAFVTLALLPFPYIFFRFGKRIRAKSRFATAT</sequence>
<evidence type="ECO:0000313" key="11">
    <source>
        <dbReference type="EMBL" id="SPQ23158.1"/>
    </source>
</evidence>
<dbReference type="InterPro" id="IPR020846">
    <property type="entry name" value="MFS_dom"/>
</dbReference>
<feature type="transmembrane region" description="Helical" evidence="9">
    <location>
        <begin position="443"/>
        <end position="462"/>
    </location>
</feature>
<evidence type="ECO:0000256" key="6">
    <source>
        <dbReference type="ARBA" id="ARBA00022989"/>
    </source>
</evidence>
<organism evidence="11 12">
    <name type="scientific">Thermothielavioides terrestris</name>
    <dbReference type="NCBI Taxonomy" id="2587410"/>
    <lineage>
        <taxon>Eukaryota</taxon>
        <taxon>Fungi</taxon>
        <taxon>Dikarya</taxon>
        <taxon>Ascomycota</taxon>
        <taxon>Pezizomycotina</taxon>
        <taxon>Sordariomycetes</taxon>
        <taxon>Sordariomycetidae</taxon>
        <taxon>Sordariales</taxon>
        <taxon>Chaetomiaceae</taxon>
        <taxon>Thermothielavioides</taxon>
    </lineage>
</organism>
<evidence type="ECO:0000256" key="8">
    <source>
        <dbReference type="SAM" id="MobiDB-lite"/>
    </source>
</evidence>
<keyword evidence="7 9" id="KW-0472">Membrane</keyword>
<dbReference type="AlphaFoldDB" id="A0A3S5CX61"/>
<feature type="transmembrane region" description="Helical" evidence="9">
    <location>
        <begin position="474"/>
        <end position="499"/>
    </location>
</feature>
<comment type="similarity">
    <text evidence="3">Belongs to the major facilitator superfamily.</text>
</comment>
<gene>
    <name evidence="11" type="ORF">TT172_LOCUS5577</name>
</gene>
<dbReference type="PROSITE" id="PS50850">
    <property type="entry name" value="MFS"/>
    <property type="match status" value="1"/>
</dbReference>
<dbReference type="CDD" id="cd17323">
    <property type="entry name" value="MFS_Tpo1_MDR_like"/>
    <property type="match status" value="1"/>
</dbReference>
<dbReference type="PANTHER" id="PTHR23502">
    <property type="entry name" value="MAJOR FACILITATOR SUPERFAMILY"/>
    <property type="match status" value="1"/>
</dbReference>
<evidence type="ECO:0000256" key="3">
    <source>
        <dbReference type="ARBA" id="ARBA00008335"/>
    </source>
</evidence>
<name>A0A3S5CX61_9PEZI</name>
<dbReference type="SUPFAM" id="SSF103473">
    <property type="entry name" value="MFS general substrate transporter"/>
    <property type="match status" value="1"/>
</dbReference>
<feature type="transmembrane region" description="Helical" evidence="9">
    <location>
        <begin position="224"/>
        <end position="245"/>
    </location>
</feature>
<feature type="transmembrane region" description="Helical" evidence="9">
    <location>
        <begin position="128"/>
        <end position="152"/>
    </location>
</feature>
<feature type="region of interest" description="Disordered" evidence="8">
    <location>
        <begin position="1"/>
        <end position="64"/>
    </location>
</feature>
<dbReference type="Gene3D" id="1.20.1250.20">
    <property type="entry name" value="MFS general substrate transporter like domains"/>
    <property type="match status" value="1"/>
</dbReference>
<evidence type="ECO:0000256" key="9">
    <source>
        <dbReference type="SAM" id="Phobius"/>
    </source>
</evidence>
<dbReference type="GO" id="GO:0022857">
    <property type="term" value="F:transmembrane transporter activity"/>
    <property type="evidence" value="ECO:0007669"/>
    <property type="project" value="InterPro"/>
</dbReference>
<evidence type="ECO:0000256" key="4">
    <source>
        <dbReference type="ARBA" id="ARBA00022475"/>
    </source>
</evidence>
<dbReference type="Proteomes" id="UP000289323">
    <property type="component" value="Unassembled WGS sequence"/>
</dbReference>
<feature type="compositionally biased region" description="Basic and acidic residues" evidence="8">
    <location>
        <begin position="1"/>
        <end position="27"/>
    </location>
</feature>
<proteinExistence type="inferred from homology"/>
<feature type="transmembrane region" description="Helical" evidence="9">
    <location>
        <begin position="164"/>
        <end position="183"/>
    </location>
</feature>
<dbReference type="InterPro" id="IPR011701">
    <property type="entry name" value="MFS"/>
</dbReference>
<dbReference type="Pfam" id="PF07690">
    <property type="entry name" value="MFS_1"/>
    <property type="match status" value="1"/>
</dbReference>
<feature type="transmembrane region" description="Helical" evidence="9">
    <location>
        <begin position="535"/>
        <end position="556"/>
    </location>
</feature>
<dbReference type="GO" id="GO:0005886">
    <property type="term" value="C:plasma membrane"/>
    <property type="evidence" value="ECO:0007669"/>
    <property type="project" value="UniProtKB-SubCell"/>
</dbReference>
<comment type="subcellular location">
    <subcellularLocation>
        <location evidence="2">Cell membrane</location>
    </subcellularLocation>
    <subcellularLocation>
        <location evidence="1">Membrane</location>
        <topology evidence="1">Multi-pass membrane protein</topology>
    </subcellularLocation>
</comment>
<accession>A0A3S5CX61</accession>
<evidence type="ECO:0000313" key="12">
    <source>
        <dbReference type="Proteomes" id="UP000289323"/>
    </source>
</evidence>
<keyword evidence="4" id="KW-1003">Cell membrane</keyword>
<evidence type="ECO:0000256" key="7">
    <source>
        <dbReference type="ARBA" id="ARBA00023136"/>
    </source>
</evidence>
<dbReference type="FunFam" id="1.20.1250.20:FF:000082">
    <property type="entry name" value="MFS multidrug transporter, putative"/>
    <property type="match status" value="1"/>
</dbReference>
<feature type="transmembrane region" description="Helical" evidence="9">
    <location>
        <begin position="361"/>
        <end position="385"/>
    </location>
</feature>
<dbReference type="InterPro" id="IPR036259">
    <property type="entry name" value="MFS_trans_sf"/>
</dbReference>